<dbReference type="InterPro" id="IPR036188">
    <property type="entry name" value="FAD/NAD-bd_sf"/>
</dbReference>
<keyword evidence="7" id="KW-1185">Reference proteome</keyword>
<reference evidence="6 7" key="1">
    <citation type="submission" date="2018-08" db="EMBL/GenBank/DDBJ databases">
        <title>Meiothermus terrae DSM 26712 genome sequencing project.</title>
        <authorList>
            <person name="Da Costa M.S."/>
            <person name="Albuquerque L."/>
            <person name="Raposo P."/>
            <person name="Froufe H.J.C."/>
            <person name="Barroso C.S."/>
            <person name="Egas C."/>
        </authorList>
    </citation>
    <scope>NUCLEOTIDE SEQUENCE [LARGE SCALE GENOMIC DNA]</scope>
    <source>
        <strain evidence="6 7">DSM 26712</strain>
    </source>
</reference>
<dbReference type="PROSITE" id="PS51257">
    <property type="entry name" value="PROKAR_LIPOPROTEIN"/>
    <property type="match status" value="1"/>
</dbReference>
<dbReference type="GO" id="GO:0016491">
    <property type="term" value="F:oxidoreductase activity"/>
    <property type="evidence" value="ECO:0007669"/>
    <property type="project" value="UniProtKB-KW"/>
</dbReference>
<dbReference type="Pfam" id="PF12831">
    <property type="entry name" value="FAD_oxidored"/>
    <property type="match status" value="1"/>
</dbReference>
<evidence type="ECO:0000256" key="2">
    <source>
        <dbReference type="ARBA" id="ARBA00022723"/>
    </source>
</evidence>
<keyword evidence="2" id="KW-0479">Metal-binding</keyword>
<sequence length="430" mass="45347">MKAFTYSASVPVLAECDVLVVGGGSAGCSAAVAAARQGARVVLLERYGFLGGTGAAVLDTFYGFYTPGLVEKKVVGGIPDEVVGGLERRGVLLKRPNTYGAGAGLTYDPETLKVVWDELVSAAGVRVLLHAYFADVIQDGPRVRGAVVGTKRGLRAVAARAVVDASGDADVVARAGGPFEDAGALGIAQSLTTTFKVINVDVARAKSFPKKELWALMEAAASEGYRLPRKEGSAHVTPFQGVMVTNMTRVAGVDATDPDALSRAEMEGRGQALEYLRFLRDKVPGYERAELGGLSVNIGVRETRRIRGEYWITREDVLSARKFPDAVARCGAPIEEHHAGGDTRWEYLPDGETVDIPYRALLPQGLENVVVAGRCLSASHEAHASIRSIGQCLAMGQAAGLAAALAKGGDLRGVDVGELRSRLLEMGALL</sequence>
<keyword evidence="5" id="KW-0411">Iron-sulfur</keyword>
<dbReference type="RefSeq" id="WP_119313568.1">
    <property type="nucleotide sequence ID" value="NZ_QXDL01000006.1"/>
</dbReference>
<evidence type="ECO:0000256" key="1">
    <source>
        <dbReference type="ARBA" id="ARBA00022485"/>
    </source>
</evidence>
<dbReference type="EMBL" id="QXDL01000006">
    <property type="protein sequence ID" value="RIH90617.1"/>
    <property type="molecule type" value="Genomic_DNA"/>
</dbReference>
<evidence type="ECO:0000256" key="4">
    <source>
        <dbReference type="ARBA" id="ARBA00023004"/>
    </source>
</evidence>
<organism evidence="6 7">
    <name type="scientific">Calidithermus terrae</name>
    <dbReference type="NCBI Taxonomy" id="1408545"/>
    <lineage>
        <taxon>Bacteria</taxon>
        <taxon>Thermotogati</taxon>
        <taxon>Deinococcota</taxon>
        <taxon>Deinococci</taxon>
        <taxon>Thermales</taxon>
        <taxon>Thermaceae</taxon>
        <taxon>Calidithermus</taxon>
    </lineage>
</organism>
<keyword evidence="1" id="KW-0004">4Fe-4S</keyword>
<protein>
    <submittedName>
        <fullName evidence="6">tRNA uridine 5-carboxymethylaminomethyl modification enzyme MnmG</fullName>
    </submittedName>
</protein>
<evidence type="ECO:0000256" key="5">
    <source>
        <dbReference type="ARBA" id="ARBA00023014"/>
    </source>
</evidence>
<dbReference type="SUPFAM" id="SSF51905">
    <property type="entry name" value="FAD/NAD(P)-binding domain"/>
    <property type="match status" value="1"/>
</dbReference>
<dbReference type="GO" id="GO:0046872">
    <property type="term" value="F:metal ion binding"/>
    <property type="evidence" value="ECO:0007669"/>
    <property type="project" value="UniProtKB-KW"/>
</dbReference>
<dbReference type="InterPro" id="IPR039650">
    <property type="entry name" value="HdrA-like"/>
</dbReference>
<dbReference type="PANTHER" id="PTHR43498">
    <property type="entry name" value="FERREDOXIN:COB-COM HETERODISULFIDE REDUCTASE SUBUNIT A"/>
    <property type="match status" value="1"/>
</dbReference>
<name>A0A399F1G1_9DEIN</name>
<evidence type="ECO:0000313" key="7">
    <source>
        <dbReference type="Proteomes" id="UP000265715"/>
    </source>
</evidence>
<dbReference type="Proteomes" id="UP000265715">
    <property type="component" value="Unassembled WGS sequence"/>
</dbReference>
<dbReference type="GO" id="GO:0051539">
    <property type="term" value="F:4 iron, 4 sulfur cluster binding"/>
    <property type="evidence" value="ECO:0007669"/>
    <property type="project" value="UniProtKB-KW"/>
</dbReference>
<dbReference type="PRINTS" id="PR00420">
    <property type="entry name" value="RNGMNOXGNASE"/>
</dbReference>
<evidence type="ECO:0000313" key="6">
    <source>
        <dbReference type="EMBL" id="RIH90617.1"/>
    </source>
</evidence>
<proteinExistence type="predicted"/>
<dbReference type="OrthoDB" id="9777740at2"/>
<gene>
    <name evidence="6" type="primary">mnmG_1</name>
    <name evidence="6" type="ORF">Mterra_00318</name>
</gene>
<comment type="caution">
    <text evidence="6">The sequence shown here is derived from an EMBL/GenBank/DDBJ whole genome shotgun (WGS) entry which is preliminary data.</text>
</comment>
<evidence type="ECO:0000256" key="3">
    <source>
        <dbReference type="ARBA" id="ARBA00023002"/>
    </source>
</evidence>
<dbReference type="PANTHER" id="PTHR43498:SF1">
    <property type="entry name" value="COB--COM HETERODISULFIDE REDUCTASE IRON-SULFUR SUBUNIT A"/>
    <property type="match status" value="1"/>
</dbReference>
<keyword evidence="3" id="KW-0560">Oxidoreductase</keyword>
<accession>A0A399F1G1</accession>
<keyword evidence="4" id="KW-0408">Iron</keyword>
<dbReference type="Gene3D" id="3.50.50.60">
    <property type="entry name" value="FAD/NAD(P)-binding domain"/>
    <property type="match status" value="1"/>
</dbReference>
<dbReference type="AlphaFoldDB" id="A0A399F1G1"/>